<evidence type="ECO:0000313" key="2">
    <source>
        <dbReference type="RefSeq" id="WP_425387931.1"/>
    </source>
</evidence>
<evidence type="ECO:0000313" key="1">
    <source>
        <dbReference type="Proteomes" id="UP000675920"/>
    </source>
</evidence>
<dbReference type="RefSeq" id="WP_425387931.1">
    <property type="nucleotide sequence ID" value="NZ_AXWS01000013.1"/>
</dbReference>
<proteinExistence type="predicted"/>
<name>A0AC36KLJ8_9BURK</name>
<keyword evidence="1" id="KW-1185">Reference proteome</keyword>
<organism evidence="1 2">
    <name type="scientific">Derxia gummosa DSM 723</name>
    <dbReference type="NCBI Taxonomy" id="1121388"/>
    <lineage>
        <taxon>Bacteria</taxon>
        <taxon>Pseudomonadati</taxon>
        <taxon>Pseudomonadota</taxon>
        <taxon>Betaproteobacteria</taxon>
        <taxon>Burkholderiales</taxon>
        <taxon>Alcaligenaceae</taxon>
        <taxon>Derxia</taxon>
    </lineage>
</organism>
<accession>A0AC36KLJ8</accession>
<dbReference type="Proteomes" id="UP000675920">
    <property type="component" value="Unplaced"/>
</dbReference>
<sequence>MHTVVPSAASVNDKCHFDDLLHGEETVVWADRGYDYPDIAGAAPSAGNSSALPFARRLVSHAGRWIARLIT</sequence>
<protein>
    <submittedName>
        <fullName evidence="2">Uncharacterized protein</fullName>
    </submittedName>
</protein>
<reference evidence="2" key="1">
    <citation type="submission" date="2025-08" db="UniProtKB">
        <authorList>
            <consortium name="RefSeq"/>
        </authorList>
    </citation>
    <scope>IDENTIFICATION</scope>
</reference>